<dbReference type="GO" id="GO:0046656">
    <property type="term" value="P:folic acid biosynthetic process"/>
    <property type="evidence" value="ECO:0007669"/>
    <property type="project" value="UniProtKB-UniRule"/>
</dbReference>
<reference evidence="9 10" key="1">
    <citation type="submission" date="2017-01" db="EMBL/GenBank/DDBJ databases">
        <title>Complete Genome Sequence of Dolosigranulum pigrum isolated from a Patient with interstitial lung disease.</title>
        <authorList>
            <person name="Mukhopadhyay R."/>
            <person name="Joaquin J."/>
            <person name="Hogue R."/>
            <person name="Fitzgerald S."/>
            <person name="Jospin G."/>
            <person name="Eisen J.A."/>
            <person name="Chaturvedi V."/>
        </authorList>
    </citation>
    <scope>NUCLEOTIDE SEQUENCE [LARGE SCALE GENOMIC DNA]</scope>
    <source>
        <strain evidence="9 10">15S00348</strain>
    </source>
</reference>
<dbReference type="AlphaFoldDB" id="A0A1S8KPX7"/>
<feature type="domain" description="Dihydroneopterin aldolase/epimerase" evidence="8">
    <location>
        <begin position="5"/>
        <end position="117"/>
    </location>
</feature>
<name>A0A1S8KPX7_9LACT</name>
<proteinExistence type="inferred from homology"/>
<dbReference type="CDD" id="cd00534">
    <property type="entry name" value="DHNA_DHNTPE"/>
    <property type="match status" value="1"/>
</dbReference>
<dbReference type="SUPFAM" id="SSF55620">
    <property type="entry name" value="Tetrahydrobiopterin biosynthesis enzymes-like"/>
    <property type="match status" value="1"/>
</dbReference>
<organism evidence="9 10">
    <name type="scientific">Dolosigranulum pigrum</name>
    <dbReference type="NCBI Taxonomy" id="29394"/>
    <lineage>
        <taxon>Bacteria</taxon>
        <taxon>Bacillati</taxon>
        <taxon>Bacillota</taxon>
        <taxon>Bacilli</taxon>
        <taxon>Lactobacillales</taxon>
        <taxon>Carnobacteriaceae</taxon>
        <taxon>Dolosigranulum</taxon>
    </lineage>
</organism>
<dbReference type="PANTHER" id="PTHR42844">
    <property type="entry name" value="DIHYDRONEOPTERIN ALDOLASE 1-RELATED"/>
    <property type="match status" value="1"/>
</dbReference>
<evidence type="ECO:0000256" key="7">
    <source>
        <dbReference type="RuleBase" id="RU362079"/>
    </source>
</evidence>
<dbReference type="InterPro" id="IPR006157">
    <property type="entry name" value="FolB_dom"/>
</dbReference>
<evidence type="ECO:0000256" key="3">
    <source>
        <dbReference type="ARBA" id="ARBA00005708"/>
    </source>
</evidence>
<dbReference type="Proteomes" id="UP000190409">
    <property type="component" value="Unassembled WGS sequence"/>
</dbReference>
<dbReference type="GO" id="GO:0004150">
    <property type="term" value="F:dihydroneopterin aldolase activity"/>
    <property type="evidence" value="ECO:0007669"/>
    <property type="project" value="UniProtKB-UniRule"/>
</dbReference>
<dbReference type="Gene3D" id="3.30.1130.10">
    <property type="match status" value="1"/>
</dbReference>
<accession>A0A1S8KPX7</accession>
<dbReference type="UniPathway" id="UPA00077">
    <property type="reaction ID" value="UER00154"/>
</dbReference>
<dbReference type="InterPro" id="IPR006156">
    <property type="entry name" value="Dihydroneopterin_aldolase"/>
</dbReference>
<dbReference type="NCBIfam" id="TIGR00526">
    <property type="entry name" value="folB_dom"/>
    <property type="match status" value="1"/>
</dbReference>
<dbReference type="InterPro" id="IPR043133">
    <property type="entry name" value="GTP-CH-I_C/QueF"/>
</dbReference>
<dbReference type="PANTHER" id="PTHR42844:SF1">
    <property type="entry name" value="DIHYDRONEOPTERIN ALDOLASE 1-RELATED"/>
    <property type="match status" value="1"/>
</dbReference>
<dbReference type="RefSeq" id="WP_004635158.1">
    <property type="nucleotide sequence ID" value="NZ_CBCRTD010000009.1"/>
</dbReference>
<evidence type="ECO:0000256" key="2">
    <source>
        <dbReference type="ARBA" id="ARBA00005013"/>
    </source>
</evidence>
<evidence type="ECO:0000313" key="9">
    <source>
        <dbReference type="EMBL" id="OOL81693.1"/>
    </source>
</evidence>
<keyword evidence="4 7" id="KW-0289">Folate biosynthesis</keyword>
<evidence type="ECO:0000256" key="6">
    <source>
        <dbReference type="ARBA" id="ARBA00037702"/>
    </source>
</evidence>
<dbReference type="NCBIfam" id="TIGR00525">
    <property type="entry name" value="folB"/>
    <property type="match status" value="1"/>
</dbReference>
<sequence length="120" mass="13395">MTDIIQLTGLEFYGHHGLFDAEKQLGQRFIIDLTIQTNMEKAGETDNMADSVHYGEVYACTKEIVEGEPFNLLEALTTAIGQTLLKRFPAIEAVTVTTHKPSAPIPGVFKDVAVQRRFER</sequence>
<comment type="pathway">
    <text evidence="2 7">Cofactor biosynthesis; tetrahydrofolate biosynthesis; 2-amino-4-hydroxy-6-hydroxymethyl-7,8-dihydropteridine diphosphate from 7,8-dihydroneopterin triphosphate: step 3/4.</text>
</comment>
<dbReference type="GO" id="GO:0005737">
    <property type="term" value="C:cytoplasm"/>
    <property type="evidence" value="ECO:0007669"/>
    <property type="project" value="TreeGrafter"/>
</dbReference>
<gene>
    <name evidence="9" type="ORF">BWX42_08310</name>
</gene>
<evidence type="ECO:0000313" key="10">
    <source>
        <dbReference type="Proteomes" id="UP000190409"/>
    </source>
</evidence>
<keyword evidence="5 7" id="KW-0456">Lyase</keyword>
<evidence type="ECO:0000256" key="4">
    <source>
        <dbReference type="ARBA" id="ARBA00022909"/>
    </source>
</evidence>
<protein>
    <recommendedName>
        <fullName evidence="7">7,8-dihydroneopterin aldolase</fullName>
        <ecNumber evidence="7">4.1.2.25</ecNumber>
    </recommendedName>
</protein>
<dbReference type="SMART" id="SM00905">
    <property type="entry name" value="FolB"/>
    <property type="match status" value="1"/>
</dbReference>
<comment type="catalytic activity">
    <reaction evidence="1 7">
        <text>7,8-dihydroneopterin = 6-hydroxymethyl-7,8-dihydropterin + glycolaldehyde</text>
        <dbReference type="Rhea" id="RHEA:10540"/>
        <dbReference type="ChEBI" id="CHEBI:17001"/>
        <dbReference type="ChEBI" id="CHEBI:17071"/>
        <dbReference type="ChEBI" id="CHEBI:44841"/>
        <dbReference type="EC" id="4.1.2.25"/>
    </reaction>
</comment>
<dbReference type="Pfam" id="PF02152">
    <property type="entry name" value="FolB"/>
    <property type="match status" value="1"/>
</dbReference>
<evidence type="ECO:0000256" key="5">
    <source>
        <dbReference type="ARBA" id="ARBA00023239"/>
    </source>
</evidence>
<dbReference type="EC" id="4.1.2.25" evidence="7"/>
<dbReference type="EMBL" id="MUYF01000003">
    <property type="protein sequence ID" value="OOL81693.1"/>
    <property type="molecule type" value="Genomic_DNA"/>
</dbReference>
<evidence type="ECO:0000259" key="8">
    <source>
        <dbReference type="SMART" id="SM00905"/>
    </source>
</evidence>
<dbReference type="GeneID" id="42693888"/>
<comment type="caution">
    <text evidence="9">The sequence shown here is derived from an EMBL/GenBank/DDBJ whole genome shotgun (WGS) entry which is preliminary data.</text>
</comment>
<comment type="similarity">
    <text evidence="3 7">Belongs to the DHNA family.</text>
</comment>
<dbReference type="GO" id="GO:0046654">
    <property type="term" value="P:tetrahydrofolate biosynthetic process"/>
    <property type="evidence" value="ECO:0007669"/>
    <property type="project" value="UniProtKB-UniRule"/>
</dbReference>
<dbReference type="FunFam" id="3.30.1130.10:FF:000003">
    <property type="entry name" value="7,8-dihydroneopterin aldolase"/>
    <property type="match status" value="1"/>
</dbReference>
<comment type="function">
    <text evidence="6 7">Catalyzes the conversion of 7,8-dihydroneopterin to 6-hydroxymethyl-7,8-dihydropterin.</text>
</comment>
<evidence type="ECO:0000256" key="1">
    <source>
        <dbReference type="ARBA" id="ARBA00001353"/>
    </source>
</evidence>